<feature type="signal peptide" evidence="1">
    <location>
        <begin position="1"/>
        <end position="25"/>
    </location>
</feature>
<dbReference type="Proteomes" id="UP000680067">
    <property type="component" value="Unassembled WGS sequence"/>
</dbReference>
<proteinExistence type="predicted"/>
<sequence length="279" mass="30572">MMKLRLLLSCCLLLAAALFSSTAAAAPALRLIVQEGTSSSGEADYSTKKYQSLANQLSAYLKRDVQVVGLSPLRQFDPEPMRQGDIFLVRPNSVAGMAIQSLGFVPVVGLESGTKTQVLMMGSANLKRALKSPEELKKLRFAMPPADSETAHDAMRMLEQMGVRPDQMTVYNVKLQATIPFALENKLADVGVVKSDATVTPKMGTAGYIVLAESEKKAPWVVLASKKVPDEVRDQLRVAMQAMMNNPEQKSTLQSLRIQSVQDVNAQMYLDAYKRYLGK</sequence>
<accession>A0A941DQI1</accession>
<evidence type="ECO:0000313" key="3">
    <source>
        <dbReference type="Proteomes" id="UP000680067"/>
    </source>
</evidence>
<protein>
    <submittedName>
        <fullName evidence="2">PhnD/SsuA/transferrin family substrate-binding protein</fullName>
    </submittedName>
</protein>
<dbReference type="Pfam" id="PF12974">
    <property type="entry name" value="Phosphonate-bd"/>
    <property type="match status" value="1"/>
</dbReference>
<reference evidence="2" key="1">
    <citation type="submission" date="2021-04" db="EMBL/GenBank/DDBJ databases">
        <title>novel species isolated from subtropical streams in China.</title>
        <authorList>
            <person name="Lu H."/>
        </authorList>
    </citation>
    <scope>NUCLEOTIDE SEQUENCE</scope>
    <source>
        <strain evidence="2">LFS511W</strain>
    </source>
</reference>
<comment type="caution">
    <text evidence="2">The sequence shown here is derived from an EMBL/GenBank/DDBJ whole genome shotgun (WGS) entry which is preliminary data.</text>
</comment>
<dbReference type="Gene3D" id="3.40.190.10">
    <property type="entry name" value="Periplasmic binding protein-like II"/>
    <property type="match status" value="1"/>
</dbReference>
<dbReference type="EMBL" id="JAGSPN010000005">
    <property type="protein sequence ID" value="MBR7782236.1"/>
    <property type="molecule type" value="Genomic_DNA"/>
</dbReference>
<dbReference type="RefSeq" id="WP_212687573.1">
    <property type="nucleotide sequence ID" value="NZ_JAGSPN010000005.1"/>
</dbReference>
<keyword evidence="1" id="KW-0732">Signal</keyword>
<dbReference type="SUPFAM" id="SSF53850">
    <property type="entry name" value="Periplasmic binding protein-like II"/>
    <property type="match status" value="1"/>
</dbReference>
<keyword evidence="3" id="KW-1185">Reference proteome</keyword>
<organism evidence="2 3">
    <name type="scientific">Undibacterium luofuense</name>
    <dbReference type="NCBI Taxonomy" id="2828733"/>
    <lineage>
        <taxon>Bacteria</taxon>
        <taxon>Pseudomonadati</taxon>
        <taxon>Pseudomonadota</taxon>
        <taxon>Betaproteobacteria</taxon>
        <taxon>Burkholderiales</taxon>
        <taxon>Oxalobacteraceae</taxon>
        <taxon>Undibacterium</taxon>
    </lineage>
</organism>
<evidence type="ECO:0000256" key="1">
    <source>
        <dbReference type="SAM" id="SignalP"/>
    </source>
</evidence>
<name>A0A941DQI1_9BURK</name>
<dbReference type="AlphaFoldDB" id="A0A941DQI1"/>
<gene>
    <name evidence="2" type="ORF">KDM89_08790</name>
</gene>
<evidence type="ECO:0000313" key="2">
    <source>
        <dbReference type="EMBL" id="MBR7782236.1"/>
    </source>
</evidence>
<feature type="chain" id="PRO_5036999105" evidence="1">
    <location>
        <begin position="26"/>
        <end position="279"/>
    </location>
</feature>